<feature type="binding site" evidence="12">
    <location>
        <position position="218"/>
    </location>
    <ligand>
        <name>K(+)</name>
        <dbReference type="ChEBI" id="CHEBI:29103"/>
    </ligand>
</feature>
<keyword evidence="7 13" id="KW-0812">Transmembrane</keyword>
<keyword evidence="10" id="KW-0406">Ion transport</keyword>
<dbReference type="PANTHER" id="PTHR32024:SF2">
    <property type="entry name" value="TRK SYSTEM POTASSIUM UPTAKE PROTEIN TRKG-RELATED"/>
    <property type="match status" value="1"/>
</dbReference>
<evidence type="ECO:0000256" key="11">
    <source>
        <dbReference type="ARBA" id="ARBA00023136"/>
    </source>
</evidence>
<dbReference type="Pfam" id="PF02386">
    <property type="entry name" value="TrkH"/>
    <property type="match status" value="1"/>
</dbReference>
<dbReference type="AlphaFoldDB" id="A0A7G9GBN1"/>
<keyword evidence="11 13" id="KW-0472">Membrane</keyword>
<evidence type="ECO:0000256" key="5">
    <source>
        <dbReference type="ARBA" id="ARBA00022519"/>
    </source>
</evidence>
<feature type="transmembrane region" description="Helical" evidence="13">
    <location>
        <begin position="236"/>
        <end position="257"/>
    </location>
</feature>
<evidence type="ECO:0000256" key="6">
    <source>
        <dbReference type="ARBA" id="ARBA00022538"/>
    </source>
</evidence>
<dbReference type="GO" id="GO:0005886">
    <property type="term" value="C:plasma membrane"/>
    <property type="evidence" value="ECO:0007669"/>
    <property type="project" value="UniProtKB-SubCell"/>
</dbReference>
<evidence type="ECO:0000256" key="4">
    <source>
        <dbReference type="ARBA" id="ARBA00022475"/>
    </source>
</evidence>
<evidence type="ECO:0000256" key="3">
    <source>
        <dbReference type="ARBA" id="ARBA00022448"/>
    </source>
</evidence>
<evidence type="ECO:0000256" key="7">
    <source>
        <dbReference type="ARBA" id="ARBA00022692"/>
    </source>
</evidence>
<accession>A0A7G9GBN1</accession>
<gene>
    <name evidence="14" type="ORF">H9Q79_15175</name>
</gene>
<evidence type="ECO:0000256" key="12">
    <source>
        <dbReference type="PIRSR" id="PIRSR006247-1"/>
    </source>
</evidence>
<keyword evidence="4" id="KW-1003">Cell membrane</keyword>
<keyword evidence="12" id="KW-0479">Metal-binding</keyword>
<evidence type="ECO:0000256" key="8">
    <source>
        <dbReference type="ARBA" id="ARBA00022958"/>
    </source>
</evidence>
<proteinExistence type="inferred from homology"/>
<keyword evidence="3" id="KW-0813">Transport</keyword>
<feature type="binding site" evidence="12">
    <location>
        <position position="311"/>
    </location>
    <ligand>
        <name>K(+)</name>
        <dbReference type="ChEBI" id="CHEBI:29103"/>
    </ligand>
</feature>
<dbReference type="EMBL" id="CP060635">
    <property type="protein sequence ID" value="QNM08213.1"/>
    <property type="molecule type" value="Genomic_DNA"/>
</dbReference>
<feature type="transmembrane region" description="Helical" evidence="13">
    <location>
        <begin position="12"/>
        <end position="31"/>
    </location>
</feature>
<evidence type="ECO:0000256" key="9">
    <source>
        <dbReference type="ARBA" id="ARBA00022989"/>
    </source>
</evidence>
<feature type="transmembrane region" description="Helical" evidence="13">
    <location>
        <begin position="37"/>
        <end position="55"/>
    </location>
</feature>
<name>A0A7G9GBN1_9FIRM</name>
<evidence type="ECO:0000313" key="15">
    <source>
        <dbReference type="Proteomes" id="UP000515860"/>
    </source>
</evidence>
<feature type="binding site" evidence="12">
    <location>
        <position position="109"/>
    </location>
    <ligand>
        <name>K(+)</name>
        <dbReference type="ChEBI" id="CHEBI:29103"/>
    </ligand>
</feature>
<evidence type="ECO:0000256" key="2">
    <source>
        <dbReference type="ARBA" id="ARBA00009137"/>
    </source>
</evidence>
<feature type="transmembrane region" description="Helical" evidence="13">
    <location>
        <begin position="180"/>
        <end position="205"/>
    </location>
</feature>
<evidence type="ECO:0000256" key="1">
    <source>
        <dbReference type="ARBA" id="ARBA00004429"/>
    </source>
</evidence>
<organism evidence="14 15">
    <name type="scientific">Wansuia hejianensis</name>
    <dbReference type="NCBI Taxonomy" id="2763667"/>
    <lineage>
        <taxon>Bacteria</taxon>
        <taxon>Bacillati</taxon>
        <taxon>Bacillota</taxon>
        <taxon>Clostridia</taxon>
        <taxon>Lachnospirales</taxon>
        <taxon>Lachnospiraceae</taxon>
        <taxon>Wansuia</taxon>
    </lineage>
</organism>
<feature type="transmembrane region" description="Helical" evidence="13">
    <location>
        <begin position="328"/>
        <end position="347"/>
    </location>
</feature>
<protein>
    <submittedName>
        <fullName evidence="14">TrkH family potassium uptake protein</fullName>
    </submittedName>
</protein>
<evidence type="ECO:0000313" key="14">
    <source>
        <dbReference type="EMBL" id="QNM08213.1"/>
    </source>
</evidence>
<dbReference type="InterPro" id="IPR004772">
    <property type="entry name" value="TrkH"/>
</dbReference>
<feature type="transmembrane region" description="Helical" evidence="13">
    <location>
        <begin position="269"/>
        <end position="288"/>
    </location>
</feature>
<evidence type="ECO:0000256" key="13">
    <source>
        <dbReference type="SAM" id="Phobius"/>
    </source>
</evidence>
<sequence>MNYAMIRYILAWVLKVEGAILSLPCIIALMYQEKEGISYLIWMVVCLAIGFLGSVKKPKNTEIYQKDGFAAVAMSWGVMSLFGAIPFVMTKEIPSLIDALFEIVSGFTTTGASILTDVEALSHTSLFWRSFSHWIGGMGVLVFILMLIPVKNGSQMNLMRAESPGPSVSKFVPRVRNTAILLYKIYIVMTIVQIVLLLLTGMQWFDAMCISFGSAGTGGFGVLNASCAAYTPVQQWIITVFMILFGVNFTFYYLILCKKAGAAFGMEEVRAYFVVIAVAIGIITWNIGSMYSSFSEAFRNASFQVGSIITTTGFSTTDFNLWPELSKYVLVLLMFIGACAGSTGGGIKVSRMLLLVKTIRKELQSIAHPRSIKKIKMDGHPVEHEVMRSINVFFITYMVIFAVSVLIISFNEFSLETNFTAVAATLNNIGPGMDLVGPMSNYAAYGVVSKAVLIFDMIAGRLELFPVLILFCPSTWKKRG</sequence>
<comment type="subcellular location">
    <subcellularLocation>
        <location evidence="1">Cell inner membrane</location>
        <topology evidence="1">Multi-pass membrane protein</topology>
    </subcellularLocation>
</comment>
<keyword evidence="9 13" id="KW-1133">Transmembrane helix</keyword>
<feature type="transmembrane region" description="Helical" evidence="13">
    <location>
        <begin position="67"/>
        <end position="89"/>
    </location>
</feature>
<dbReference type="GO" id="GO:0046872">
    <property type="term" value="F:metal ion binding"/>
    <property type="evidence" value="ECO:0007669"/>
    <property type="project" value="UniProtKB-KW"/>
</dbReference>
<keyword evidence="5" id="KW-0997">Cell inner membrane</keyword>
<dbReference type="PIRSF" id="PIRSF006247">
    <property type="entry name" value="TrkH"/>
    <property type="match status" value="1"/>
</dbReference>
<keyword evidence="6" id="KW-0633">Potassium transport</keyword>
<dbReference type="Proteomes" id="UP000515860">
    <property type="component" value="Chromosome"/>
</dbReference>
<dbReference type="PANTHER" id="PTHR32024">
    <property type="entry name" value="TRK SYSTEM POTASSIUM UPTAKE PROTEIN TRKG-RELATED"/>
    <property type="match status" value="1"/>
</dbReference>
<comment type="similarity">
    <text evidence="2">Belongs to the TrkH potassium transport family.</text>
</comment>
<feature type="binding site" evidence="12">
    <location>
        <position position="428"/>
    </location>
    <ligand>
        <name>K(+)</name>
        <dbReference type="ChEBI" id="CHEBI:29103"/>
    </ligand>
</feature>
<feature type="binding site" evidence="12">
    <location>
        <position position="110"/>
    </location>
    <ligand>
        <name>K(+)</name>
        <dbReference type="ChEBI" id="CHEBI:29103"/>
    </ligand>
</feature>
<dbReference type="RefSeq" id="WP_118648307.1">
    <property type="nucleotide sequence ID" value="NZ_CP060635.1"/>
</dbReference>
<evidence type="ECO:0000256" key="10">
    <source>
        <dbReference type="ARBA" id="ARBA00023065"/>
    </source>
</evidence>
<feature type="binding site" evidence="12">
    <location>
        <position position="312"/>
    </location>
    <ligand>
        <name>K(+)</name>
        <dbReference type="ChEBI" id="CHEBI:29103"/>
    </ligand>
</feature>
<dbReference type="InterPro" id="IPR003445">
    <property type="entry name" value="Cat_transpt"/>
</dbReference>
<feature type="transmembrane region" description="Helical" evidence="13">
    <location>
        <begin position="390"/>
        <end position="410"/>
    </location>
</feature>
<reference evidence="14 15" key="1">
    <citation type="submission" date="2020-08" db="EMBL/GenBank/DDBJ databases">
        <authorList>
            <person name="Liu C."/>
            <person name="Sun Q."/>
        </authorList>
    </citation>
    <scope>NUCLEOTIDE SEQUENCE [LARGE SCALE GENOMIC DNA]</scope>
    <source>
        <strain evidence="14 15">NSJ-29</strain>
    </source>
</reference>
<feature type="transmembrane region" description="Helical" evidence="13">
    <location>
        <begin position="131"/>
        <end position="150"/>
    </location>
</feature>
<dbReference type="KEGG" id="whj:H9Q79_15175"/>
<feature type="transmembrane region" description="Helical" evidence="13">
    <location>
        <begin position="442"/>
        <end position="471"/>
    </location>
</feature>
<keyword evidence="15" id="KW-1185">Reference proteome</keyword>
<dbReference type="GO" id="GO:0015379">
    <property type="term" value="F:potassium:chloride symporter activity"/>
    <property type="evidence" value="ECO:0007669"/>
    <property type="project" value="InterPro"/>
</dbReference>
<keyword evidence="8 12" id="KW-0630">Potassium</keyword>